<sequence length="549" mass="61236">MKNEKGQALITVLLVSLIFTVLGLTIVAASINSNQRTGVRIDDIELTAEATRTLNEAIAIFSSKVYNDIDLSEPNLLNGDLDNKLLAKIKAELEDKYSTNLLIEDITATKDYGSIDRTKYLTRIFRFSYTNQNTDGAEITKTVSRVVYLAPTPSFLKYAIGSGPEGEVYLNGAAEIVGDLFGGTIYTDDKALFTDLYGRRNTETLLPRILPSSENIGGSVFYRNEKENSLTLSEDVDKYFDEPKPTIVKDTADFINVNFENTLAQIFNEITGSNNFVGSDFTSSFSISNVVDELSQDSSVEEIDYCEETSPIGAQTAKAYIYNSNIIQGDNCNPFLKNSWFIINGDLQIPKDTEIPGNIIVTGDLIIQGNEFDNTLSNNETETEEDDNIYFNSTIYVMGKTSITNTNIKRLNSDPSSKLILLTKGKLSIYRINEFSSSKNIEPLDAFFYTDTEAELYGVASLFEINGGLFANKKLTVNAIRQNSFSIRTDDIKSVIEPVTVQKSNDSRFYVEHDRSVLLDPNRLNSLPRVDRYQLLYDQVIVKNGSVNN</sequence>
<comment type="caution">
    <text evidence="1">The sequence shown here is derived from an EMBL/GenBank/DDBJ whole genome shotgun (WGS) entry which is preliminary data.</text>
</comment>
<evidence type="ECO:0008006" key="3">
    <source>
        <dbReference type="Google" id="ProtNLM"/>
    </source>
</evidence>
<accession>A0ABW5BY00</accession>
<name>A0ABW5BY00_9BACI</name>
<dbReference type="RefSeq" id="WP_379051194.1">
    <property type="nucleotide sequence ID" value="NZ_JBHUIK010000002.1"/>
</dbReference>
<dbReference type="EMBL" id="JBHUIK010000002">
    <property type="protein sequence ID" value="MFD2213784.1"/>
    <property type="molecule type" value="Genomic_DNA"/>
</dbReference>
<evidence type="ECO:0000313" key="2">
    <source>
        <dbReference type="Proteomes" id="UP001597318"/>
    </source>
</evidence>
<evidence type="ECO:0000313" key="1">
    <source>
        <dbReference type="EMBL" id="MFD2213784.1"/>
    </source>
</evidence>
<organism evidence="1 2">
    <name type="scientific">Metabacillus endolithicus</name>
    <dbReference type="NCBI Taxonomy" id="1535204"/>
    <lineage>
        <taxon>Bacteria</taxon>
        <taxon>Bacillati</taxon>
        <taxon>Bacillota</taxon>
        <taxon>Bacilli</taxon>
        <taxon>Bacillales</taxon>
        <taxon>Bacillaceae</taxon>
        <taxon>Metabacillus</taxon>
    </lineage>
</organism>
<protein>
    <recommendedName>
        <fullName evidence="3">Type II secretion system protein</fullName>
    </recommendedName>
</protein>
<proteinExistence type="predicted"/>
<keyword evidence="2" id="KW-1185">Reference proteome</keyword>
<gene>
    <name evidence="1" type="ORF">ACFSKK_08850</name>
</gene>
<reference evidence="2" key="1">
    <citation type="journal article" date="2019" name="Int. J. Syst. Evol. Microbiol.">
        <title>The Global Catalogue of Microorganisms (GCM) 10K type strain sequencing project: providing services to taxonomists for standard genome sequencing and annotation.</title>
        <authorList>
            <consortium name="The Broad Institute Genomics Platform"/>
            <consortium name="The Broad Institute Genome Sequencing Center for Infectious Disease"/>
            <person name="Wu L."/>
            <person name="Ma J."/>
        </authorList>
    </citation>
    <scope>NUCLEOTIDE SEQUENCE [LARGE SCALE GENOMIC DNA]</scope>
    <source>
        <strain evidence="2">CGMCC 1.15474</strain>
    </source>
</reference>
<dbReference type="Proteomes" id="UP001597318">
    <property type="component" value="Unassembled WGS sequence"/>
</dbReference>